<comment type="caution">
    <text evidence="1">The sequence shown here is derived from an EMBL/GenBank/DDBJ whole genome shotgun (WGS) entry which is preliminary data.</text>
</comment>
<name>A0A2G5I1K2_CERBT</name>
<proteinExistence type="predicted"/>
<evidence type="ECO:0000313" key="2">
    <source>
        <dbReference type="Proteomes" id="UP000230605"/>
    </source>
</evidence>
<dbReference type="Proteomes" id="UP000230605">
    <property type="component" value="Chromosome 3"/>
</dbReference>
<accession>A0A2G5I1K2</accession>
<dbReference type="EMBL" id="LKMD01000101">
    <property type="protein sequence ID" value="PIA98659.1"/>
    <property type="molecule type" value="Genomic_DNA"/>
</dbReference>
<gene>
    <name evidence="1" type="ORF">CB0940_03713</name>
</gene>
<sequence length="93" mass="10893">MRKWKSSVVDDWKELSECIKAAKDVLSKVLYKQLRAEIVFRLFSSKEIDTFPCYHALNPEHDNPDVRRELEKPCHRPEASHEAIDRWALAVTA</sequence>
<reference evidence="1 2" key="1">
    <citation type="submission" date="2015-10" db="EMBL/GenBank/DDBJ databases">
        <title>The cercosporin biosynthetic gene cluster was horizontally transferred to several fungal lineages and shown to be expanded in Cercospora beticola based on microsynteny with recipient genomes.</title>
        <authorList>
            <person name="De Jonge R."/>
            <person name="Ebert M.K."/>
            <person name="Suttle J.C."/>
            <person name="Jurick Ii W.M."/>
            <person name="Secor G.A."/>
            <person name="Thomma B.P."/>
            <person name="Van De Peer Y."/>
            <person name="Bolton M.D."/>
        </authorList>
    </citation>
    <scope>NUCLEOTIDE SEQUENCE [LARGE SCALE GENOMIC DNA]</scope>
    <source>
        <strain evidence="1 2">09-40</strain>
    </source>
</reference>
<dbReference type="AlphaFoldDB" id="A0A2G5I1K2"/>
<evidence type="ECO:0000313" key="1">
    <source>
        <dbReference type="EMBL" id="PIA98659.1"/>
    </source>
</evidence>
<organism evidence="1 2">
    <name type="scientific">Cercospora beticola</name>
    <name type="common">Sugarbeet leaf spot fungus</name>
    <dbReference type="NCBI Taxonomy" id="122368"/>
    <lineage>
        <taxon>Eukaryota</taxon>
        <taxon>Fungi</taxon>
        <taxon>Dikarya</taxon>
        <taxon>Ascomycota</taxon>
        <taxon>Pezizomycotina</taxon>
        <taxon>Dothideomycetes</taxon>
        <taxon>Dothideomycetidae</taxon>
        <taxon>Mycosphaerellales</taxon>
        <taxon>Mycosphaerellaceae</taxon>
        <taxon>Cercospora</taxon>
    </lineage>
</organism>
<protein>
    <submittedName>
        <fullName evidence="1">Uncharacterized protein</fullName>
    </submittedName>
</protein>